<comment type="caution">
    <text evidence="8">The sequence shown here is derived from an EMBL/GenBank/DDBJ whole genome shotgun (WGS) entry which is preliminary data.</text>
</comment>
<dbReference type="PANTHER" id="PTHR43765">
    <property type="entry name" value="2-DEHYDROPANTOATE 2-REDUCTASE-RELATED"/>
    <property type="match status" value="1"/>
</dbReference>
<dbReference type="EMBL" id="JANBPT010000218">
    <property type="protein sequence ID" value="KAJ1925553.1"/>
    <property type="molecule type" value="Genomic_DNA"/>
</dbReference>
<dbReference type="InterPro" id="IPR013328">
    <property type="entry name" value="6PGD_dom2"/>
</dbReference>
<dbReference type="GO" id="GO:0008677">
    <property type="term" value="F:2-dehydropantoate 2-reductase activity"/>
    <property type="evidence" value="ECO:0007669"/>
    <property type="project" value="UniProtKB-EC"/>
</dbReference>
<keyword evidence="3" id="KW-0521">NADP</keyword>
<dbReference type="SUPFAM" id="SSF51735">
    <property type="entry name" value="NAD(P)-binding Rossmann-fold domains"/>
    <property type="match status" value="1"/>
</dbReference>
<dbReference type="Gene3D" id="3.40.50.720">
    <property type="entry name" value="NAD(P)-binding Rossmann-like Domain"/>
    <property type="match status" value="1"/>
</dbReference>
<dbReference type="Proteomes" id="UP001150569">
    <property type="component" value="Unassembled WGS sequence"/>
</dbReference>
<evidence type="ECO:0000256" key="4">
    <source>
        <dbReference type="ARBA" id="ARBA00023002"/>
    </source>
</evidence>
<feature type="domain" description="Ketopantoate reductase N-terminal" evidence="6">
    <location>
        <begin position="3"/>
        <end position="182"/>
    </location>
</feature>
<keyword evidence="4" id="KW-0560">Oxidoreductase</keyword>
<protein>
    <recommendedName>
        <fullName evidence="2">2-dehydropantoate 2-reductase</fullName>
        <ecNumber evidence="2">1.1.1.169</ecNumber>
    </recommendedName>
    <alternativeName>
        <fullName evidence="5">Ketopantoate reductase</fullName>
    </alternativeName>
</protein>
<evidence type="ECO:0000313" key="9">
    <source>
        <dbReference type="Proteomes" id="UP001150569"/>
    </source>
</evidence>
<evidence type="ECO:0000256" key="2">
    <source>
        <dbReference type="ARBA" id="ARBA00013014"/>
    </source>
</evidence>
<dbReference type="SUPFAM" id="SSF48179">
    <property type="entry name" value="6-phosphogluconate dehydrogenase C-terminal domain-like"/>
    <property type="match status" value="1"/>
</dbReference>
<dbReference type="GO" id="GO:0015940">
    <property type="term" value="P:pantothenate biosynthetic process"/>
    <property type="evidence" value="ECO:0007669"/>
    <property type="project" value="InterPro"/>
</dbReference>
<accession>A0A9W8AE65</accession>
<dbReference type="InterPro" id="IPR036291">
    <property type="entry name" value="NAD(P)-bd_dom_sf"/>
</dbReference>
<dbReference type="GO" id="GO:0005739">
    <property type="term" value="C:mitochondrion"/>
    <property type="evidence" value="ECO:0007669"/>
    <property type="project" value="TreeGrafter"/>
</dbReference>
<evidence type="ECO:0000259" key="7">
    <source>
        <dbReference type="Pfam" id="PF08546"/>
    </source>
</evidence>
<comment type="similarity">
    <text evidence="1">Belongs to the ketopantoate reductase family.</text>
</comment>
<keyword evidence="9" id="KW-1185">Reference proteome</keyword>
<evidence type="ECO:0000259" key="6">
    <source>
        <dbReference type="Pfam" id="PF02558"/>
    </source>
</evidence>
<evidence type="ECO:0000256" key="3">
    <source>
        <dbReference type="ARBA" id="ARBA00022857"/>
    </source>
</evidence>
<name>A0A9W8AE65_9FUNG</name>
<dbReference type="PANTHER" id="PTHR43765:SF2">
    <property type="entry name" value="2-DEHYDROPANTOATE 2-REDUCTASE"/>
    <property type="match status" value="1"/>
</dbReference>
<evidence type="ECO:0000313" key="8">
    <source>
        <dbReference type="EMBL" id="KAJ1925553.1"/>
    </source>
</evidence>
<dbReference type="InterPro" id="IPR050838">
    <property type="entry name" value="Ketopantoate_reductase"/>
</dbReference>
<proteinExistence type="inferred from homology"/>
<dbReference type="Pfam" id="PF08546">
    <property type="entry name" value="ApbA_C"/>
    <property type="match status" value="1"/>
</dbReference>
<evidence type="ECO:0000256" key="1">
    <source>
        <dbReference type="ARBA" id="ARBA00007870"/>
    </source>
</evidence>
<dbReference type="Gene3D" id="1.10.1040.10">
    <property type="entry name" value="N-(1-d-carboxylethyl)-l-norvaline Dehydrogenase, domain 2"/>
    <property type="match status" value="1"/>
</dbReference>
<dbReference type="EC" id="1.1.1.169" evidence="2"/>
<feature type="domain" description="Ketopantoate reductase C-terminal" evidence="7">
    <location>
        <begin position="216"/>
        <end position="352"/>
    </location>
</feature>
<dbReference type="GO" id="GO:0050661">
    <property type="term" value="F:NADP binding"/>
    <property type="evidence" value="ECO:0007669"/>
    <property type="project" value="TreeGrafter"/>
</dbReference>
<dbReference type="NCBIfam" id="TIGR00745">
    <property type="entry name" value="apbA_panE"/>
    <property type="match status" value="1"/>
</dbReference>
<reference evidence="8" key="1">
    <citation type="submission" date="2022-07" db="EMBL/GenBank/DDBJ databases">
        <title>Phylogenomic reconstructions and comparative analyses of Kickxellomycotina fungi.</title>
        <authorList>
            <person name="Reynolds N.K."/>
            <person name="Stajich J.E."/>
            <person name="Barry K."/>
            <person name="Grigoriev I.V."/>
            <person name="Crous P."/>
            <person name="Smith M.E."/>
        </authorList>
    </citation>
    <scope>NUCLEOTIDE SEQUENCE</scope>
    <source>
        <strain evidence="8">RSA 861</strain>
    </source>
</reference>
<gene>
    <name evidence="8" type="primary">PAN5_1</name>
    <name evidence="8" type="ORF">IWQ60_004491</name>
</gene>
<dbReference type="AlphaFoldDB" id="A0A9W8AE65"/>
<sequence length="375" mass="40781">MTHVLGVGAIGTLVAFHLKRTYPGSPVTLLLRNQAARRSWIEEAGERLTIRPPRPGLHEPTPLKDTAAAVCTGTQGGFQYEVLDHMTDPGPIRRLIITTKAHQTVDAYAQLIPRLGPSSVVVLLQNGIGVQEGILSRHYPSQGGSLNTEIPHFVLGTTNHGCYREAPFRIVHAGLGEISLGSQAPSSPEVQATLETLRGVDGLNVHTESWPALSRRLLVKLAVNGFINPLTALLDCPNGDLVTHSRYQALLDFFCHETGAILTKHVETQGCGTATHCAPTTDELTRSLTPEALRTAILHICRLTAANESSMRQDYRAGRQTEIDYINGYLTRLATRYGLPGPYNQLVTRLITDRAGHPERQLLSLARGSDEQGAP</sequence>
<dbReference type="InterPro" id="IPR013332">
    <property type="entry name" value="KPR_N"/>
</dbReference>
<dbReference type="InterPro" id="IPR013752">
    <property type="entry name" value="KPA_reductase"/>
</dbReference>
<dbReference type="InterPro" id="IPR008927">
    <property type="entry name" value="6-PGluconate_DH-like_C_sf"/>
</dbReference>
<organism evidence="8 9">
    <name type="scientific">Tieghemiomyces parasiticus</name>
    <dbReference type="NCBI Taxonomy" id="78921"/>
    <lineage>
        <taxon>Eukaryota</taxon>
        <taxon>Fungi</taxon>
        <taxon>Fungi incertae sedis</taxon>
        <taxon>Zoopagomycota</taxon>
        <taxon>Kickxellomycotina</taxon>
        <taxon>Dimargaritomycetes</taxon>
        <taxon>Dimargaritales</taxon>
        <taxon>Dimargaritaceae</taxon>
        <taxon>Tieghemiomyces</taxon>
    </lineage>
</organism>
<dbReference type="Pfam" id="PF02558">
    <property type="entry name" value="ApbA"/>
    <property type="match status" value="1"/>
</dbReference>
<evidence type="ECO:0000256" key="5">
    <source>
        <dbReference type="ARBA" id="ARBA00032024"/>
    </source>
</evidence>
<dbReference type="OrthoDB" id="73846at2759"/>
<dbReference type="InterPro" id="IPR003710">
    <property type="entry name" value="ApbA"/>
</dbReference>